<accession>A0A3B0SJY4</accession>
<dbReference type="InterPro" id="IPR035940">
    <property type="entry name" value="CAP_sf"/>
</dbReference>
<feature type="domain" description="SCP" evidence="1">
    <location>
        <begin position="2"/>
        <end position="116"/>
    </location>
</feature>
<dbReference type="Pfam" id="PF00188">
    <property type="entry name" value="CAP"/>
    <property type="match status" value="1"/>
</dbReference>
<dbReference type="PANTHER" id="PTHR31157">
    <property type="entry name" value="SCP DOMAIN-CONTAINING PROTEIN"/>
    <property type="match status" value="1"/>
</dbReference>
<protein>
    <submittedName>
        <fullName evidence="2">Transmembrane protein</fullName>
    </submittedName>
</protein>
<dbReference type="AlphaFoldDB" id="A0A3B0SJY4"/>
<proteinExistence type="predicted"/>
<reference evidence="2" key="1">
    <citation type="submission" date="2018-06" db="EMBL/GenBank/DDBJ databases">
        <authorList>
            <person name="Zhirakovskaya E."/>
        </authorList>
    </citation>
    <scope>NUCLEOTIDE SEQUENCE</scope>
</reference>
<keyword evidence="2" id="KW-0472">Membrane</keyword>
<dbReference type="Gene3D" id="3.40.33.10">
    <property type="entry name" value="CAP"/>
    <property type="match status" value="1"/>
</dbReference>
<organism evidence="2">
    <name type="scientific">hydrothermal vent metagenome</name>
    <dbReference type="NCBI Taxonomy" id="652676"/>
    <lineage>
        <taxon>unclassified sequences</taxon>
        <taxon>metagenomes</taxon>
        <taxon>ecological metagenomes</taxon>
    </lineage>
</organism>
<name>A0A3B0SJY4_9ZZZZ</name>
<gene>
    <name evidence="2" type="ORF">MNBD_ALPHA07-2191</name>
</gene>
<dbReference type="InterPro" id="IPR014044">
    <property type="entry name" value="CAP_dom"/>
</dbReference>
<dbReference type="PANTHER" id="PTHR31157:SF1">
    <property type="entry name" value="SCP DOMAIN-CONTAINING PROTEIN"/>
    <property type="match status" value="1"/>
</dbReference>
<evidence type="ECO:0000259" key="1">
    <source>
        <dbReference type="Pfam" id="PF00188"/>
    </source>
</evidence>
<keyword evidence="2" id="KW-0812">Transmembrane</keyword>
<evidence type="ECO:0000313" key="2">
    <source>
        <dbReference type="EMBL" id="VAV96653.1"/>
    </source>
</evidence>
<sequence>MLDSINSLRQAAGQNPIELDAKLNAAAATHSLDMSLQNRPWHFGSDGSSPVDRIRRIGYEGKLIGENISESYETELETLAAWMDEDTTRWVILAPEARKLGFAWKQEANGKIWWTLVMGG</sequence>
<dbReference type="EMBL" id="UOEG01000150">
    <property type="protein sequence ID" value="VAV96653.1"/>
    <property type="molecule type" value="Genomic_DNA"/>
</dbReference>
<dbReference type="CDD" id="cd05379">
    <property type="entry name" value="CAP_bacterial"/>
    <property type="match status" value="1"/>
</dbReference>
<dbReference type="SUPFAM" id="SSF55797">
    <property type="entry name" value="PR-1-like"/>
    <property type="match status" value="1"/>
</dbReference>